<accession>A0AB34FKN0</accession>
<gene>
    <name evidence="2" type="ORF">O9K51_07149</name>
</gene>
<evidence type="ECO:0000313" key="3">
    <source>
        <dbReference type="Proteomes" id="UP001163105"/>
    </source>
</evidence>
<comment type="caution">
    <text evidence="2">The sequence shown here is derived from an EMBL/GenBank/DDBJ whole genome shotgun (WGS) entry which is preliminary data.</text>
</comment>
<proteinExistence type="predicted"/>
<feature type="signal peptide" evidence="1">
    <location>
        <begin position="1"/>
        <end position="20"/>
    </location>
</feature>
<reference evidence="2" key="1">
    <citation type="submission" date="2023-01" db="EMBL/GenBank/DDBJ databases">
        <title>The growth and conidiation of Purpureocillium lavendulum are regulated by nitrogen source and histone H3K14 acetylation.</title>
        <authorList>
            <person name="Tang P."/>
            <person name="Han J."/>
            <person name="Zhang C."/>
            <person name="Tang P."/>
            <person name="Qi F."/>
            <person name="Zhang K."/>
            <person name="Liang L."/>
        </authorList>
    </citation>
    <scope>NUCLEOTIDE SEQUENCE</scope>
    <source>
        <strain evidence="2">YMF1.00683</strain>
    </source>
</reference>
<organism evidence="2 3">
    <name type="scientific">Purpureocillium lavendulum</name>
    <dbReference type="NCBI Taxonomy" id="1247861"/>
    <lineage>
        <taxon>Eukaryota</taxon>
        <taxon>Fungi</taxon>
        <taxon>Dikarya</taxon>
        <taxon>Ascomycota</taxon>
        <taxon>Pezizomycotina</taxon>
        <taxon>Sordariomycetes</taxon>
        <taxon>Hypocreomycetidae</taxon>
        <taxon>Hypocreales</taxon>
        <taxon>Ophiocordycipitaceae</taxon>
        <taxon>Purpureocillium</taxon>
    </lineage>
</organism>
<evidence type="ECO:0000313" key="2">
    <source>
        <dbReference type="EMBL" id="KAJ6439264.1"/>
    </source>
</evidence>
<dbReference type="Proteomes" id="UP001163105">
    <property type="component" value="Unassembled WGS sequence"/>
</dbReference>
<keyword evidence="3" id="KW-1185">Reference proteome</keyword>
<name>A0AB34FKN0_9HYPO</name>
<feature type="chain" id="PRO_5044235389" evidence="1">
    <location>
        <begin position="21"/>
        <end position="354"/>
    </location>
</feature>
<dbReference type="EMBL" id="JAQHRD010000006">
    <property type="protein sequence ID" value="KAJ6439264.1"/>
    <property type="molecule type" value="Genomic_DNA"/>
</dbReference>
<keyword evidence="1" id="KW-0732">Signal</keyword>
<sequence>MHYSKFTIALTLLQTGGTFALQDAGAAAGLAQRSDVIQVTRAEILDDKHDVARAFPTVDLSLAEGRQDGVDKRFFLSLITLLTADLGWAVATWNLGMGVLGQLAAGGAAILQNTGVIRGAINGVFAIWSRGFAVSSGFRRRSEYGDMPVFGVLTRPDTDSTHSKLRRGQDIASWTRLESHVSIDEKITLKQAAMNAHNGTEFLHIATLYSRGTATHTLHYRRAHSDDLGMENDGSYHHVRALSVTDHAENGKRAEVDDSGTVMDYLWKEGNQDLWTDTYYDTHTFDQTAAAAATTWMQNNGAEATCADVIIDFTEPNSAPYGGAEDSGVLAFGWHHAPFGFNGRAATWISECEY</sequence>
<protein>
    <submittedName>
        <fullName evidence="2">DNA-repair protein rad2</fullName>
    </submittedName>
</protein>
<dbReference type="AlphaFoldDB" id="A0AB34FKN0"/>
<evidence type="ECO:0000256" key="1">
    <source>
        <dbReference type="SAM" id="SignalP"/>
    </source>
</evidence>